<dbReference type="EMBL" id="FQXM01000023">
    <property type="protein sequence ID" value="SHH94844.1"/>
    <property type="molecule type" value="Genomic_DNA"/>
</dbReference>
<evidence type="ECO:0000313" key="2">
    <source>
        <dbReference type="Proteomes" id="UP000184447"/>
    </source>
</evidence>
<dbReference type="RefSeq" id="WP_073339750.1">
    <property type="nucleotide sequence ID" value="NZ_FQXM01000023.1"/>
</dbReference>
<dbReference type="OrthoDB" id="1778393at2"/>
<dbReference type="STRING" id="1121316.SAMN02745207_03360"/>
<protein>
    <recommendedName>
        <fullName evidence="3">DUF4003 domain-containing protein</fullName>
    </recommendedName>
</protein>
<sequence length="325" mass="36979">MRESLKIKVDNMLELYLDIEKQFKWEHSLLKHFAALTYIQKDRKFDKEKIQNMIKFIKSKTGIFSYYRGTSSFIIAMLLCSEYENPEDEFSRMMDNEDKLKKAGFKNSMYLPIANYALLITSEGDFVDSKVKQAYELYCEMKKNHPWLTSGDDYALSILLSKYNKSVSTIEEYYQSLNNLGFGKGNGLQLLSHILSFSNEDVKVITERCKKGYDRLKENKLKIYSDFYASLGLVSLLDKEGTIAEDLVEVALYLNKLKKYKWLGKGMNVLIASALVSQEYINDNKNNNELIQTTLSISIEAIIAAQTSATIAAITASTAAASAAN</sequence>
<dbReference type="AlphaFoldDB" id="A0A1M5X5S3"/>
<keyword evidence="2" id="KW-1185">Reference proteome</keyword>
<dbReference type="Pfam" id="PF13170">
    <property type="entry name" value="DUF4003"/>
    <property type="match status" value="1"/>
</dbReference>
<organism evidence="1 2">
    <name type="scientific">Clostridium grantii DSM 8605</name>
    <dbReference type="NCBI Taxonomy" id="1121316"/>
    <lineage>
        <taxon>Bacteria</taxon>
        <taxon>Bacillati</taxon>
        <taxon>Bacillota</taxon>
        <taxon>Clostridia</taxon>
        <taxon>Eubacteriales</taxon>
        <taxon>Clostridiaceae</taxon>
        <taxon>Clostridium</taxon>
    </lineage>
</organism>
<dbReference type="InterPro" id="IPR025062">
    <property type="entry name" value="DUF4003"/>
</dbReference>
<reference evidence="1 2" key="1">
    <citation type="submission" date="2016-11" db="EMBL/GenBank/DDBJ databases">
        <authorList>
            <person name="Jaros S."/>
            <person name="Januszkiewicz K."/>
            <person name="Wedrychowicz H."/>
        </authorList>
    </citation>
    <scope>NUCLEOTIDE SEQUENCE [LARGE SCALE GENOMIC DNA]</scope>
    <source>
        <strain evidence="1 2">DSM 8605</strain>
    </source>
</reference>
<gene>
    <name evidence="1" type="ORF">SAMN02745207_03360</name>
</gene>
<name>A0A1M5X5S3_9CLOT</name>
<evidence type="ECO:0000313" key="1">
    <source>
        <dbReference type="EMBL" id="SHH94844.1"/>
    </source>
</evidence>
<dbReference type="Proteomes" id="UP000184447">
    <property type="component" value="Unassembled WGS sequence"/>
</dbReference>
<evidence type="ECO:0008006" key="3">
    <source>
        <dbReference type="Google" id="ProtNLM"/>
    </source>
</evidence>
<proteinExistence type="predicted"/>
<accession>A0A1M5X5S3</accession>